<dbReference type="Pfam" id="PF12570">
    <property type="entry name" value="DUF3750"/>
    <property type="match status" value="1"/>
</dbReference>
<evidence type="ECO:0000313" key="2">
    <source>
        <dbReference type="Proteomes" id="UP000013165"/>
    </source>
</evidence>
<comment type="caution">
    <text evidence="1">The sequence shown here is derived from an EMBL/GenBank/DDBJ whole genome shotgun (WGS) entry which is preliminary data.</text>
</comment>
<keyword evidence="2" id="KW-1185">Reference proteome</keyword>
<evidence type="ECO:0000313" key="1">
    <source>
        <dbReference type="EMBL" id="ENO14842.1"/>
    </source>
</evidence>
<name>N6WUZ6_9GAMM</name>
<dbReference type="EMBL" id="APLQ01000011">
    <property type="protein sequence ID" value="ENO14842.1"/>
    <property type="molecule type" value="Genomic_DNA"/>
</dbReference>
<accession>N6WUZ6</accession>
<reference evidence="1 2" key="1">
    <citation type="journal article" date="2013" name="Genome Announc.">
        <title>Genome Sequence of the Polycyclic Aromatic Hydrocarbon-Degrading Bacterium Strain Marinobacter nanhaiticus D15-8WT.</title>
        <authorList>
            <person name="Cui Z."/>
            <person name="Gao W."/>
            <person name="Li Q."/>
            <person name="Xu G."/>
            <person name="Zheng L."/>
        </authorList>
    </citation>
    <scope>NUCLEOTIDE SEQUENCE [LARGE SCALE GENOMIC DNA]</scope>
    <source>
        <strain evidence="1 2">D15-8W</strain>
    </source>
</reference>
<proteinExistence type="predicted"/>
<dbReference type="RefSeq" id="WP_004579139.1">
    <property type="nucleotide sequence ID" value="NZ_AP028878.1"/>
</dbReference>
<dbReference type="OrthoDB" id="199084at2"/>
<gene>
    <name evidence="1" type="ORF">J057_05806</name>
</gene>
<dbReference type="STRING" id="626887.J057_05806"/>
<organism evidence="1 2">
    <name type="scientific">Marinobacter nanhaiticus D15-8W</name>
    <dbReference type="NCBI Taxonomy" id="626887"/>
    <lineage>
        <taxon>Bacteria</taxon>
        <taxon>Pseudomonadati</taxon>
        <taxon>Pseudomonadota</taxon>
        <taxon>Gammaproteobacteria</taxon>
        <taxon>Pseudomonadales</taxon>
        <taxon>Marinobacteraceae</taxon>
        <taxon>Marinobacter</taxon>
    </lineage>
</organism>
<dbReference type="eggNOG" id="ENOG502Z88I">
    <property type="taxonomic scope" value="Bacteria"/>
</dbReference>
<dbReference type="HOGENOM" id="CLU_095595_0_0_6"/>
<dbReference type="InterPro" id="IPR022224">
    <property type="entry name" value="DUF3750"/>
</dbReference>
<dbReference type="PROSITE" id="PS51257">
    <property type="entry name" value="PROKAR_LIPOPROTEIN"/>
    <property type="match status" value="1"/>
</dbReference>
<protein>
    <submittedName>
        <fullName evidence="1">DUF3750 domain-containing protein</fullName>
    </submittedName>
</protein>
<dbReference type="Proteomes" id="UP000013165">
    <property type="component" value="Unassembled WGS sequence"/>
</dbReference>
<dbReference type="AlphaFoldDB" id="N6WUZ6"/>
<sequence length="268" mass="29145">MKKHALFTLRWFVRFVLLLVVLLAGPLLVAACSGFDTQDTWYNADRSSAGIAPLPEDAPEAIVQVYHARAFGWRGYFAVHTWIATKEEGASTYWVHEVTGWGSQKVRSRPAEPDTAWYGSEPIQIADIRGAQAASLIPQIQQAIADYPFQRVYEAWPGPNSNTFTAWIVRQVPGLDVALPNTAIGKDYLEAPYLAAAPSDSGYQLSLLGYAGVLASVREGLEINVLGLSFGIDPLSLGIKVPGVGQLGLLDPWQPETASMNEEMAAAE</sequence>
<dbReference type="PATRIC" id="fig|626887.3.peg.1155"/>